<dbReference type="EMBL" id="DS178281">
    <property type="protein sequence ID" value="EFP82106.1"/>
    <property type="molecule type" value="Genomic_DNA"/>
</dbReference>
<reference key="1">
    <citation type="submission" date="2007-01" db="EMBL/GenBank/DDBJ databases">
        <title>The Genome Sequence of Puccinia graminis f. sp. tritici Strain CRL 75-36-700-3.</title>
        <authorList>
            <consortium name="The Broad Institute Genome Sequencing Platform"/>
            <person name="Birren B."/>
            <person name="Lander E."/>
            <person name="Galagan J."/>
            <person name="Nusbaum C."/>
            <person name="Devon K."/>
            <person name="Cuomo C."/>
            <person name="Jaffe D."/>
            <person name="Butler J."/>
            <person name="Alvarez P."/>
            <person name="Gnerre S."/>
            <person name="Grabherr M."/>
            <person name="Mauceli E."/>
            <person name="Brockman W."/>
            <person name="Young S."/>
            <person name="LaButti K."/>
            <person name="Sykes S."/>
            <person name="DeCaprio D."/>
            <person name="Crawford M."/>
            <person name="Koehrsen M."/>
            <person name="Engels R."/>
            <person name="Montgomery P."/>
            <person name="Pearson M."/>
            <person name="Howarth C."/>
            <person name="Larson L."/>
            <person name="White J."/>
            <person name="Zeng Q."/>
            <person name="Kodira C."/>
            <person name="Yandava C."/>
            <person name="Alvarado L."/>
            <person name="O'Leary S."/>
            <person name="Szabo L."/>
            <person name="Dean R."/>
            <person name="Schein J."/>
        </authorList>
    </citation>
    <scope>NUCLEOTIDE SEQUENCE</scope>
    <source>
        <strain>CRL 75-36-700-3</strain>
    </source>
</reference>
<reference evidence="2" key="2">
    <citation type="journal article" date="2011" name="Proc. Natl. Acad. Sci. U.S.A.">
        <title>Obligate biotrophy features unraveled by the genomic analysis of rust fungi.</title>
        <authorList>
            <person name="Duplessis S."/>
            <person name="Cuomo C.A."/>
            <person name="Lin Y.-C."/>
            <person name="Aerts A."/>
            <person name="Tisserant E."/>
            <person name="Veneault-Fourrey C."/>
            <person name="Joly D.L."/>
            <person name="Hacquard S."/>
            <person name="Amselem J."/>
            <person name="Cantarel B.L."/>
            <person name="Chiu R."/>
            <person name="Coutinho P.M."/>
            <person name="Feau N."/>
            <person name="Field M."/>
            <person name="Frey P."/>
            <person name="Gelhaye E."/>
            <person name="Goldberg J."/>
            <person name="Grabherr M.G."/>
            <person name="Kodira C.D."/>
            <person name="Kohler A."/>
            <person name="Kuees U."/>
            <person name="Lindquist E.A."/>
            <person name="Lucas S.M."/>
            <person name="Mago R."/>
            <person name="Mauceli E."/>
            <person name="Morin E."/>
            <person name="Murat C."/>
            <person name="Pangilinan J.L."/>
            <person name="Park R."/>
            <person name="Pearson M."/>
            <person name="Quesneville H."/>
            <person name="Rouhier N."/>
            <person name="Sakthikumar S."/>
            <person name="Salamov A.A."/>
            <person name="Schmutz J."/>
            <person name="Selles B."/>
            <person name="Shapiro H."/>
            <person name="Tanguay P."/>
            <person name="Tuskan G.A."/>
            <person name="Henrissat B."/>
            <person name="Van de Peer Y."/>
            <person name="Rouze P."/>
            <person name="Ellis J.G."/>
            <person name="Dodds P.N."/>
            <person name="Schein J.E."/>
            <person name="Zhong S."/>
            <person name="Hamelin R.C."/>
            <person name="Grigoriev I.V."/>
            <person name="Szabo L.J."/>
            <person name="Martin F."/>
        </authorList>
    </citation>
    <scope>NUCLEOTIDE SEQUENCE [LARGE SCALE GENOMIC DNA]</scope>
    <source>
        <strain evidence="2">CRL 75-36-700-3 / race SCCL</strain>
    </source>
</reference>
<dbReference type="RefSeq" id="XP_003326525.1">
    <property type="nucleotide sequence ID" value="XM_003326477.1"/>
</dbReference>
<dbReference type="Proteomes" id="UP000008783">
    <property type="component" value="Unassembled WGS sequence"/>
</dbReference>
<keyword evidence="2" id="KW-1185">Reference proteome</keyword>
<proteinExistence type="predicted"/>
<organism evidence="1 2">
    <name type="scientific">Puccinia graminis f. sp. tritici (strain CRL 75-36-700-3 / race SCCL)</name>
    <name type="common">Black stem rust fungus</name>
    <dbReference type="NCBI Taxonomy" id="418459"/>
    <lineage>
        <taxon>Eukaryota</taxon>
        <taxon>Fungi</taxon>
        <taxon>Dikarya</taxon>
        <taxon>Basidiomycota</taxon>
        <taxon>Pucciniomycotina</taxon>
        <taxon>Pucciniomycetes</taxon>
        <taxon>Pucciniales</taxon>
        <taxon>Pucciniaceae</taxon>
        <taxon>Puccinia</taxon>
    </lineage>
</organism>
<dbReference type="InParanoid" id="E3KD73"/>
<dbReference type="KEGG" id="pgr:PGTG_07503"/>
<name>E3KD73_PUCGT</name>
<protein>
    <submittedName>
        <fullName evidence="1">Uncharacterized protein</fullName>
    </submittedName>
</protein>
<evidence type="ECO:0000313" key="1">
    <source>
        <dbReference type="EMBL" id="EFP82106.1"/>
    </source>
</evidence>
<accession>E3KD73</accession>
<dbReference type="VEuPathDB" id="FungiDB:PGTG_07503"/>
<sequence>MPKDSGFTFLHTRESSPQRQFVPRGIVEPTKLGRSVEPTRSALRSGSRCSLKITWNSIRTGRYDLEKALGTTSSLWTSRQGSPLTDQLTLSPGFKSQVFPFLRPPAVSATAALPKSRRLLGAASEECRGMGGWGPRKTLDRQVLVRLPASGHSWDPQAKGVSDHRRTAPQVYCQHHGSGGRVLDGSGSVGLTHAALTKILGCFIAGGVIPRGRLDPSTSACQRLPGKLAAA</sequence>
<dbReference type="AlphaFoldDB" id="E3KD73"/>
<gene>
    <name evidence="1" type="ORF">PGTG_07503</name>
</gene>
<evidence type="ECO:0000313" key="2">
    <source>
        <dbReference type="Proteomes" id="UP000008783"/>
    </source>
</evidence>
<dbReference type="HOGENOM" id="CLU_1200328_0_0_1"/>
<dbReference type="GeneID" id="10534637"/>